<reference evidence="1" key="1">
    <citation type="journal article" date="2012" name="PLoS ONE">
        <title>Gene sets for utilization of primary and secondary nutrition supplies in the distal gut of endangered iberian lynx.</title>
        <authorList>
            <person name="Alcaide M."/>
            <person name="Messina E."/>
            <person name="Richter M."/>
            <person name="Bargiela R."/>
            <person name="Peplies J."/>
            <person name="Huws S.A."/>
            <person name="Newbold C.J."/>
            <person name="Golyshin P.N."/>
            <person name="Simon M.A."/>
            <person name="Lopez G."/>
            <person name="Yakimov M.M."/>
            <person name="Ferrer M."/>
        </authorList>
    </citation>
    <scope>NUCLEOTIDE SEQUENCE</scope>
</reference>
<evidence type="ECO:0000313" key="1">
    <source>
        <dbReference type="EMBL" id="EJW98158.1"/>
    </source>
</evidence>
<comment type="caution">
    <text evidence="1">The sequence shown here is derived from an EMBL/GenBank/DDBJ whole genome shotgun (WGS) entry which is preliminary data.</text>
</comment>
<organism evidence="1">
    <name type="scientific">gut metagenome</name>
    <dbReference type="NCBI Taxonomy" id="749906"/>
    <lineage>
        <taxon>unclassified sequences</taxon>
        <taxon>metagenomes</taxon>
        <taxon>organismal metagenomes</taxon>
    </lineage>
</organism>
<sequence length="179" mass="20422">MHITLHDFCQFSPKENTMPFRALRHLRAIGQGIARCIGRKTQRSGSYTIIDISHFRILTDITDQHNFIERHSMTVFKVAKSNIKVPVLTNPVSSSHQCLILAYPTTSEESKNKTEGWKYETPLRQEGQSETGAISIAISHISQCVNENHADKQITQSNLTQAVTIRHKTHKRKNHYDDS</sequence>
<protein>
    <submittedName>
        <fullName evidence="1">Uncharacterized protein</fullName>
    </submittedName>
</protein>
<dbReference type="EMBL" id="AMCI01004409">
    <property type="protein sequence ID" value="EJW98158.1"/>
    <property type="molecule type" value="Genomic_DNA"/>
</dbReference>
<name>J9FUH3_9ZZZZ</name>
<gene>
    <name evidence="1" type="ORF">EVA_13736</name>
</gene>
<proteinExistence type="predicted"/>
<accession>J9FUH3</accession>
<dbReference type="AlphaFoldDB" id="J9FUH3"/>